<dbReference type="InterPro" id="IPR005174">
    <property type="entry name" value="KIB1-4_b-propeller"/>
</dbReference>
<gene>
    <name evidence="2" type="ORF">URODEC1_LOCUS108495</name>
</gene>
<keyword evidence="3" id="KW-1185">Reference proteome</keyword>
<dbReference type="Proteomes" id="UP001497457">
    <property type="component" value="Chromosome 7b"/>
</dbReference>
<dbReference type="Pfam" id="PF03478">
    <property type="entry name" value="Beta-prop_KIB1-4"/>
    <property type="match status" value="1"/>
</dbReference>
<evidence type="ECO:0000313" key="2">
    <source>
        <dbReference type="EMBL" id="CAL5081195.1"/>
    </source>
</evidence>
<dbReference type="Gene3D" id="1.20.1280.50">
    <property type="match status" value="1"/>
</dbReference>
<evidence type="ECO:0000313" key="3">
    <source>
        <dbReference type="Proteomes" id="UP001497457"/>
    </source>
</evidence>
<organism evidence="2 3">
    <name type="scientific">Urochloa decumbens</name>
    <dbReference type="NCBI Taxonomy" id="240449"/>
    <lineage>
        <taxon>Eukaryota</taxon>
        <taxon>Viridiplantae</taxon>
        <taxon>Streptophyta</taxon>
        <taxon>Embryophyta</taxon>
        <taxon>Tracheophyta</taxon>
        <taxon>Spermatophyta</taxon>
        <taxon>Magnoliopsida</taxon>
        <taxon>Liliopsida</taxon>
        <taxon>Poales</taxon>
        <taxon>Poaceae</taxon>
        <taxon>PACMAD clade</taxon>
        <taxon>Panicoideae</taxon>
        <taxon>Panicodae</taxon>
        <taxon>Paniceae</taxon>
        <taxon>Melinidinae</taxon>
        <taxon>Urochloa</taxon>
    </lineage>
</organism>
<accession>A0ABC9FS28</accession>
<dbReference type="PANTHER" id="PTHR33127:SF69">
    <property type="entry name" value="OS09G0340800 PROTEIN"/>
    <property type="match status" value="1"/>
</dbReference>
<name>A0ABC9FS28_9POAL</name>
<feature type="domain" description="KIB1-4 beta-propeller" evidence="1">
    <location>
        <begin position="82"/>
        <end position="300"/>
    </location>
</feature>
<reference evidence="2 3" key="2">
    <citation type="submission" date="2024-10" db="EMBL/GenBank/DDBJ databases">
        <authorList>
            <person name="Ryan C."/>
        </authorList>
    </citation>
    <scope>NUCLEOTIDE SEQUENCE [LARGE SCALE GENOMIC DNA]</scope>
</reference>
<dbReference type="SUPFAM" id="SSF81383">
    <property type="entry name" value="F-box domain"/>
    <property type="match status" value="1"/>
</dbReference>
<proteinExistence type="predicted"/>
<dbReference type="EMBL" id="OZ075117">
    <property type="protein sequence ID" value="CAL5081195.1"/>
    <property type="molecule type" value="Genomic_DNA"/>
</dbReference>
<reference evidence="3" key="1">
    <citation type="submission" date="2024-06" db="EMBL/GenBank/DDBJ databases">
        <authorList>
            <person name="Ryan C."/>
        </authorList>
    </citation>
    <scope>NUCLEOTIDE SEQUENCE [LARGE SCALE GENOMIC DNA]</scope>
</reference>
<dbReference type="PROSITE" id="PS51257">
    <property type="entry name" value="PROKAR_LIPOPROTEIN"/>
    <property type="match status" value="1"/>
</dbReference>
<dbReference type="PANTHER" id="PTHR33127">
    <property type="entry name" value="TRANSMEMBRANE PROTEIN"/>
    <property type="match status" value="1"/>
</dbReference>
<sequence>MAQERDWSSLPKDLLRLVLGLLPWSSHPSFGAACKHWRSVQTPFFPAWVTPLLLSAADVGSTNLRFYSPYHHKNFEISSTLEAPGAKLCCAVGRHLTLCQPSTILEADLFSGDVYELPPIKYGWFHFVVYDGGGAAGRMFGVHTVGPPRTAITTVLDDDGEWDDWHYATPLGPDAKLMASSPNTNPVLHGGLLYVLFDDGKLAVYDESRHRDDGYFEILGKPTAFGLECEDKYLFESDDGELMAVLFGRRGTPVHVVKLNEQEMEWEKIGSLGGRALFTGTLTTAMRKTKIKWMENKVFLPRLYEWPETVRVDIVDRDGEMAFVPRSGSAGADIKPIKDEEDSRMWSCELGSQESAEFWDTEKVDYGIWVDFNTNKSAGAV</sequence>
<dbReference type="AlphaFoldDB" id="A0ABC9FS28"/>
<evidence type="ECO:0000259" key="1">
    <source>
        <dbReference type="Pfam" id="PF03478"/>
    </source>
</evidence>
<protein>
    <recommendedName>
        <fullName evidence="1">KIB1-4 beta-propeller domain-containing protein</fullName>
    </recommendedName>
</protein>
<dbReference type="InterPro" id="IPR036047">
    <property type="entry name" value="F-box-like_dom_sf"/>
</dbReference>